<keyword evidence="4" id="KW-0548">Nucleotidyltransferase</keyword>
<evidence type="ECO:0000259" key="9">
    <source>
        <dbReference type="Pfam" id="PF06144"/>
    </source>
</evidence>
<organism evidence="10 11">
    <name type="scientific">Denitratisoma oestradiolicum</name>
    <dbReference type="NCBI Taxonomy" id="311182"/>
    <lineage>
        <taxon>Bacteria</taxon>
        <taxon>Pseudomonadati</taxon>
        <taxon>Pseudomonadota</taxon>
        <taxon>Betaproteobacteria</taxon>
        <taxon>Nitrosomonadales</taxon>
        <taxon>Sterolibacteriaceae</taxon>
        <taxon>Denitratisoma</taxon>
    </lineage>
</organism>
<evidence type="ECO:0000256" key="5">
    <source>
        <dbReference type="ARBA" id="ARBA00022705"/>
    </source>
</evidence>
<evidence type="ECO:0000256" key="3">
    <source>
        <dbReference type="ARBA" id="ARBA00022679"/>
    </source>
</evidence>
<evidence type="ECO:0000313" key="11">
    <source>
        <dbReference type="Proteomes" id="UP000515733"/>
    </source>
</evidence>
<dbReference type="RefSeq" id="WP_145769490.1">
    <property type="nucleotide sequence ID" value="NZ_LR778301.1"/>
</dbReference>
<dbReference type="Pfam" id="PF06144">
    <property type="entry name" value="DNA_pol3_delta"/>
    <property type="match status" value="1"/>
</dbReference>
<gene>
    <name evidence="10" type="ORF">DENOEST_3608</name>
</gene>
<keyword evidence="6" id="KW-0239">DNA-directed DNA polymerase</keyword>
<dbReference type="PANTHER" id="PTHR34388:SF1">
    <property type="entry name" value="DNA POLYMERASE III SUBUNIT DELTA"/>
    <property type="match status" value="1"/>
</dbReference>
<dbReference type="CDD" id="cd18138">
    <property type="entry name" value="HLD_clamp_pol_III_delta"/>
    <property type="match status" value="1"/>
</dbReference>
<dbReference type="Gene3D" id="1.20.272.10">
    <property type="match status" value="1"/>
</dbReference>
<dbReference type="GO" id="GO:0009360">
    <property type="term" value="C:DNA polymerase III complex"/>
    <property type="evidence" value="ECO:0007669"/>
    <property type="project" value="InterPro"/>
</dbReference>
<dbReference type="GO" id="GO:0003887">
    <property type="term" value="F:DNA-directed DNA polymerase activity"/>
    <property type="evidence" value="ECO:0007669"/>
    <property type="project" value="UniProtKB-KW"/>
</dbReference>
<dbReference type="Gene3D" id="3.40.50.300">
    <property type="entry name" value="P-loop containing nucleotide triphosphate hydrolases"/>
    <property type="match status" value="1"/>
</dbReference>
<evidence type="ECO:0000256" key="1">
    <source>
        <dbReference type="ARBA" id="ARBA00012417"/>
    </source>
</evidence>
<protein>
    <recommendedName>
        <fullName evidence="2">DNA polymerase III subunit delta</fullName>
        <ecNumber evidence="1">2.7.7.7</ecNumber>
    </recommendedName>
</protein>
<dbReference type="OrthoDB" id="9770982at2"/>
<keyword evidence="11" id="KW-1185">Reference proteome</keyword>
<evidence type="ECO:0000256" key="4">
    <source>
        <dbReference type="ARBA" id="ARBA00022695"/>
    </source>
</evidence>
<dbReference type="GO" id="GO:0003677">
    <property type="term" value="F:DNA binding"/>
    <property type="evidence" value="ECO:0007669"/>
    <property type="project" value="InterPro"/>
</dbReference>
<dbReference type="PANTHER" id="PTHR34388">
    <property type="entry name" value="DNA POLYMERASE III SUBUNIT DELTA"/>
    <property type="match status" value="1"/>
</dbReference>
<evidence type="ECO:0000256" key="7">
    <source>
        <dbReference type="ARBA" id="ARBA00034754"/>
    </source>
</evidence>
<comment type="similarity">
    <text evidence="7">Belongs to the DNA polymerase HolA subunit family.</text>
</comment>
<dbReference type="NCBIfam" id="TIGR01128">
    <property type="entry name" value="holA"/>
    <property type="match status" value="1"/>
</dbReference>
<dbReference type="Gene3D" id="1.10.8.60">
    <property type="match status" value="1"/>
</dbReference>
<accession>A0A6S6YTB8</accession>
<dbReference type="EC" id="2.7.7.7" evidence="1"/>
<name>A0A6S6YTB8_9PROT</name>
<dbReference type="InterPro" id="IPR027417">
    <property type="entry name" value="P-loop_NTPase"/>
</dbReference>
<sequence length="343" mass="36878">MQLRPEQLAGHLQKPLAPLYVVHGDEPLLTIEAGDAIRAAARAQGFEDREVLTAGPGFRWDELYMAAGNMSLFGGAKLIDLRIPSGKPGRDGGEALQRYCGTLGPGVATLISLPLLDWQVKKAAWFTALMESGVVLECNAPPLPQLPDWIAGRLARQQQSAPREALEFIANHVEGNLLAAHQEIQKLALLHPAGALSLEQVEDAVLDVARFDVDKLRAALLAGDLARCGRLLDGLRAEDTAPPLVLWALTTETRSMAQVRGAMDRGLPPEAALKEAKVFGPRQGPVRAAAQRVPAATARAALLQAARIDRMIKGIVSGDIWDEMLQMALKLSRNAPGPRPASR</sequence>
<feature type="domain" description="DNA polymerase III delta N-terminal" evidence="9">
    <location>
        <begin position="20"/>
        <end position="139"/>
    </location>
</feature>
<evidence type="ECO:0000256" key="8">
    <source>
        <dbReference type="ARBA" id="ARBA00049244"/>
    </source>
</evidence>
<proteinExistence type="inferred from homology"/>
<keyword evidence="5" id="KW-0235">DNA replication</keyword>
<evidence type="ECO:0000256" key="2">
    <source>
        <dbReference type="ARBA" id="ARBA00017703"/>
    </source>
</evidence>
<evidence type="ECO:0000256" key="6">
    <source>
        <dbReference type="ARBA" id="ARBA00022932"/>
    </source>
</evidence>
<dbReference type="GO" id="GO:0006261">
    <property type="term" value="P:DNA-templated DNA replication"/>
    <property type="evidence" value="ECO:0007669"/>
    <property type="project" value="TreeGrafter"/>
</dbReference>
<reference evidence="10 11" key="1">
    <citation type="submission" date="2020-03" db="EMBL/GenBank/DDBJ databases">
        <authorList>
            <consortium name="Genoscope - CEA"/>
            <person name="William W."/>
        </authorList>
    </citation>
    <scope>NUCLEOTIDE SEQUENCE [LARGE SCALE GENOMIC DNA]</scope>
    <source>
        <strain evidence="11">DSM 16959</strain>
    </source>
</reference>
<dbReference type="SUPFAM" id="SSF48019">
    <property type="entry name" value="post-AAA+ oligomerization domain-like"/>
    <property type="match status" value="1"/>
</dbReference>
<dbReference type="SUPFAM" id="SSF52540">
    <property type="entry name" value="P-loop containing nucleoside triphosphate hydrolases"/>
    <property type="match status" value="1"/>
</dbReference>
<dbReference type="InterPro" id="IPR008921">
    <property type="entry name" value="DNA_pol3_clamp-load_cplx_C"/>
</dbReference>
<dbReference type="AlphaFoldDB" id="A0A6S6YTB8"/>
<dbReference type="InterPro" id="IPR010372">
    <property type="entry name" value="DNA_pol3_delta_N"/>
</dbReference>
<dbReference type="KEGG" id="doe:DENOEST_3608"/>
<dbReference type="Proteomes" id="UP000515733">
    <property type="component" value="Chromosome"/>
</dbReference>
<dbReference type="EMBL" id="LR778301">
    <property type="protein sequence ID" value="CAB1370762.1"/>
    <property type="molecule type" value="Genomic_DNA"/>
</dbReference>
<comment type="catalytic activity">
    <reaction evidence="8">
        <text>DNA(n) + a 2'-deoxyribonucleoside 5'-triphosphate = DNA(n+1) + diphosphate</text>
        <dbReference type="Rhea" id="RHEA:22508"/>
        <dbReference type="Rhea" id="RHEA-COMP:17339"/>
        <dbReference type="Rhea" id="RHEA-COMP:17340"/>
        <dbReference type="ChEBI" id="CHEBI:33019"/>
        <dbReference type="ChEBI" id="CHEBI:61560"/>
        <dbReference type="ChEBI" id="CHEBI:173112"/>
        <dbReference type="EC" id="2.7.7.7"/>
    </reaction>
</comment>
<keyword evidence="3" id="KW-0808">Transferase</keyword>
<dbReference type="InterPro" id="IPR005790">
    <property type="entry name" value="DNA_polIII_delta"/>
</dbReference>
<evidence type="ECO:0000313" key="10">
    <source>
        <dbReference type="EMBL" id="CAB1370762.1"/>
    </source>
</evidence>